<dbReference type="KEGG" id="asx:CDL62_04870"/>
<keyword evidence="4" id="KW-0472">Membrane</keyword>
<keyword evidence="5" id="KW-0998">Cell outer membrane</keyword>
<dbReference type="InterPro" id="IPR034746">
    <property type="entry name" value="POTRA"/>
</dbReference>
<dbReference type="STRING" id="889453.SAMN03080601_03146"/>
<dbReference type="RefSeq" id="WP_079558812.1">
    <property type="nucleotide sequence ID" value="NZ_CP021904.1"/>
</dbReference>
<evidence type="ECO:0000313" key="8">
    <source>
        <dbReference type="Proteomes" id="UP000191055"/>
    </source>
</evidence>
<dbReference type="AlphaFoldDB" id="A0A1T5HTJ8"/>
<evidence type="ECO:0000256" key="2">
    <source>
        <dbReference type="ARBA" id="ARBA00022692"/>
    </source>
</evidence>
<dbReference type="GO" id="GO:0019867">
    <property type="term" value="C:outer membrane"/>
    <property type="evidence" value="ECO:0007669"/>
    <property type="project" value="InterPro"/>
</dbReference>
<evidence type="ECO:0000256" key="1">
    <source>
        <dbReference type="ARBA" id="ARBA00004370"/>
    </source>
</evidence>
<evidence type="ECO:0000313" key="7">
    <source>
        <dbReference type="EMBL" id="SKC23861.1"/>
    </source>
</evidence>
<reference evidence="7 8" key="1">
    <citation type="submission" date="2017-02" db="EMBL/GenBank/DDBJ databases">
        <authorList>
            <person name="Peterson S.W."/>
        </authorList>
    </citation>
    <scope>NUCLEOTIDE SEQUENCE [LARGE SCALE GENOMIC DNA]</scope>
    <source>
        <strain evidence="7 8">DSM 24412</strain>
    </source>
</reference>
<dbReference type="EMBL" id="FUYV01000022">
    <property type="protein sequence ID" value="SKC23861.1"/>
    <property type="molecule type" value="Genomic_DNA"/>
</dbReference>
<dbReference type="InterPro" id="IPR039910">
    <property type="entry name" value="D15-like"/>
</dbReference>
<dbReference type="OrthoDB" id="9768717at2"/>
<keyword evidence="3" id="KW-0732">Signal</keyword>
<comment type="subcellular location">
    <subcellularLocation>
        <location evidence="1">Membrane</location>
    </subcellularLocation>
</comment>
<organism evidence="7 8">
    <name type="scientific">Alkalitalea saponilacus</name>
    <dbReference type="NCBI Taxonomy" id="889453"/>
    <lineage>
        <taxon>Bacteria</taxon>
        <taxon>Pseudomonadati</taxon>
        <taxon>Bacteroidota</taxon>
        <taxon>Bacteroidia</taxon>
        <taxon>Marinilabiliales</taxon>
        <taxon>Marinilabiliaceae</taxon>
        <taxon>Alkalitalea</taxon>
    </lineage>
</organism>
<dbReference type="PANTHER" id="PTHR12815:SF47">
    <property type="entry name" value="TRANSLOCATION AND ASSEMBLY MODULE SUBUNIT TAMA"/>
    <property type="match status" value="1"/>
</dbReference>
<dbReference type="Gene3D" id="2.40.160.50">
    <property type="entry name" value="membrane protein fhac: a member of the omp85/tpsb transporter family"/>
    <property type="match status" value="1"/>
</dbReference>
<keyword evidence="8" id="KW-1185">Reference proteome</keyword>
<accession>A0A1T5HTJ8</accession>
<proteinExistence type="predicted"/>
<dbReference type="Gene3D" id="3.10.20.310">
    <property type="entry name" value="membrane protein fhac"/>
    <property type="match status" value="1"/>
</dbReference>
<feature type="domain" description="POTRA" evidence="6">
    <location>
        <begin position="38"/>
        <end position="114"/>
    </location>
</feature>
<protein>
    <submittedName>
        <fullName evidence="7">Surface antigen variable number repeat-containing protein</fullName>
    </submittedName>
</protein>
<evidence type="ECO:0000256" key="4">
    <source>
        <dbReference type="ARBA" id="ARBA00023136"/>
    </source>
</evidence>
<dbReference type="PANTHER" id="PTHR12815">
    <property type="entry name" value="SORTING AND ASSEMBLY MACHINERY SAMM50 PROTEIN FAMILY MEMBER"/>
    <property type="match status" value="1"/>
</dbReference>
<sequence length="472" mass="55402">MGWKRADIYLGLIIVAFCLHSIPASAGIEVQSSYDEYRQVSTIYISGNHSTREITILTELPFETGNIIKEKDILALVRRAEQNLLNTSLFNFVEIDVIYPDRRTVSFHIDVEERWYIWAFPVFEQEGRNFSDFLRINDGSHFNYGVYLKHDNFRGRNETLKLRMVTGYRSQVLFEFKKPGFNQQSGWGFSAGWLAYDQTAYNTMYDKQVFIKTSGSRLLRQSTFEFNYFYRHQLDHHHQITVTYENLNAADTLRKINPDFLPSNSNNNQSIDAEYKYTYDRRDSKIYPLRGNKYEFSFARRGFSVDNGYEGFFQTSATASFQYPLTNRIFAGSKTHLSAIDKDQVPYVFRTGLGYREYLNGFEYRVIDGASYGYVQNRLLYEIIPRTERNINWIPISQFSRVHYALYFRLHFDAGYVLNDKAISYNQMANSLLMGYGFGFDMVTFYDKILSLNYSFNNFGEHGIFVHFNLSM</sequence>
<evidence type="ECO:0000259" key="6">
    <source>
        <dbReference type="PROSITE" id="PS51779"/>
    </source>
</evidence>
<evidence type="ECO:0000256" key="5">
    <source>
        <dbReference type="ARBA" id="ARBA00023237"/>
    </source>
</evidence>
<dbReference type="Proteomes" id="UP000191055">
    <property type="component" value="Unassembled WGS sequence"/>
</dbReference>
<dbReference type="InterPro" id="IPR010827">
    <property type="entry name" value="BamA/TamA_POTRA"/>
</dbReference>
<dbReference type="Pfam" id="PF07244">
    <property type="entry name" value="POTRA"/>
    <property type="match status" value="1"/>
</dbReference>
<evidence type="ECO:0000256" key="3">
    <source>
        <dbReference type="ARBA" id="ARBA00022729"/>
    </source>
</evidence>
<dbReference type="PROSITE" id="PS51779">
    <property type="entry name" value="POTRA"/>
    <property type="match status" value="1"/>
</dbReference>
<keyword evidence="2" id="KW-0812">Transmembrane</keyword>
<gene>
    <name evidence="7" type="ORF">SAMN03080601_03146</name>
</gene>
<name>A0A1T5HTJ8_9BACT</name>